<dbReference type="Pfam" id="PF01755">
    <property type="entry name" value="Glyco_transf_25"/>
    <property type="match status" value="1"/>
</dbReference>
<dbReference type="AlphaFoldDB" id="A0A6C0F830"/>
<dbReference type="EMBL" id="MN738786">
    <property type="protein sequence ID" value="QHT36773.1"/>
    <property type="molecule type" value="Genomic_DNA"/>
</dbReference>
<feature type="domain" description="Glycosyl transferase family 25" evidence="2">
    <location>
        <begin position="80"/>
        <end position="158"/>
    </location>
</feature>
<sequence>MKKRHTTIVYLFAIVLFVVCLYYIFSNATPVVSDKTRMILHHHYYINLDHRTDRKHETIRELSKIGIDNPRRFKAKTHKKGPIGCQMSHLDVLKLARGRGLPYVTIFEDDIMFLKPRETLEKLDRIVNSDIQWDVILLGGNNFPPYQTINEDCIKVNNCQTRTAYIVKNSYYDTLISQWSRSLEKLLVTKPGPEYESYRGDQSWKPLQKRDNFILITPLNVVQRESYSDIEHQSVDYVSNMKNVN</sequence>
<accession>A0A6C0F830</accession>
<dbReference type="InterPro" id="IPR002654">
    <property type="entry name" value="Glyco_trans_25"/>
</dbReference>
<keyword evidence="1" id="KW-0472">Membrane</keyword>
<keyword evidence="1" id="KW-0812">Transmembrane</keyword>
<evidence type="ECO:0000256" key="1">
    <source>
        <dbReference type="SAM" id="Phobius"/>
    </source>
</evidence>
<feature type="transmembrane region" description="Helical" evidence="1">
    <location>
        <begin position="7"/>
        <end position="25"/>
    </location>
</feature>
<name>A0A6C0F830_9ZZZZ</name>
<keyword evidence="1" id="KW-1133">Transmembrane helix</keyword>
<proteinExistence type="predicted"/>
<protein>
    <recommendedName>
        <fullName evidence="2">Glycosyl transferase family 25 domain-containing protein</fullName>
    </recommendedName>
</protein>
<reference evidence="3" key="1">
    <citation type="journal article" date="2020" name="Nature">
        <title>Giant virus diversity and host interactions through global metagenomics.</title>
        <authorList>
            <person name="Schulz F."/>
            <person name="Roux S."/>
            <person name="Paez-Espino D."/>
            <person name="Jungbluth S."/>
            <person name="Walsh D.A."/>
            <person name="Denef V.J."/>
            <person name="McMahon K.D."/>
            <person name="Konstantinidis K.T."/>
            <person name="Eloe-Fadrosh E.A."/>
            <person name="Kyrpides N.C."/>
            <person name="Woyke T."/>
        </authorList>
    </citation>
    <scope>NUCLEOTIDE SEQUENCE</scope>
    <source>
        <strain evidence="3">GVMAG-S-ERX555967-130</strain>
    </source>
</reference>
<evidence type="ECO:0000259" key="2">
    <source>
        <dbReference type="Pfam" id="PF01755"/>
    </source>
</evidence>
<organism evidence="3">
    <name type="scientific">viral metagenome</name>
    <dbReference type="NCBI Taxonomy" id="1070528"/>
    <lineage>
        <taxon>unclassified sequences</taxon>
        <taxon>metagenomes</taxon>
        <taxon>organismal metagenomes</taxon>
    </lineage>
</organism>
<evidence type="ECO:0000313" key="3">
    <source>
        <dbReference type="EMBL" id="QHT36773.1"/>
    </source>
</evidence>